<keyword evidence="13" id="KW-1185">Reference proteome</keyword>
<dbReference type="InterPro" id="IPR027417">
    <property type="entry name" value="P-loop_NTPase"/>
</dbReference>
<keyword evidence="3" id="KW-0813">Transport</keyword>
<dbReference type="GO" id="GO:0043190">
    <property type="term" value="C:ATP-binding cassette (ABC) transporter complex"/>
    <property type="evidence" value="ECO:0007669"/>
    <property type="project" value="TreeGrafter"/>
</dbReference>
<proteinExistence type="inferred from homology"/>
<evidence type="ECO:0000259" key="11">
    <source>
        <dbReference type="PROSITE" id="PS50893"/>
    </source>
</evidence>
<dbReference type="Gene3D" id="3.40.50.300">
    <property type="entry name" value="P-loop containing nucleotide triphosphate hydrolases"/>
    <property type="match status" value="2"/>
</dbReference>
<dbReference type="InterPro" id="IPR050095">
    <property type="entry name" value="ECF_ABC_transporter_ATP-bd"/>
</dbReference>
<dbReference type="PANTHER" id="PTHR43553">
    <property type="entry name" value="HEAVY METAL TRANSPORTER"/>
    <property type="match status" value="1"/>
</dbReference>
<dbReference type="FunFam" id="3.40.50.300:FF:000224">
    <property type="entry name" value="Energy-coupling factor transporter ATP-binding protein EcfA"/>
    <property type="match status" value="1"/>
</dbReference>
<dbReference type="GO" id="GO:0005524">
    <property type="term" value="F:ATP binding"/>
    <property type="evidence" value="ECO:0007669"/>
    <property type="project" value="UniProtKB-KW"/>
</dbReference>
<evidence type="ECO:0000256" key="7">
    <source>
        <dbReference type="ARBA" id="ARBA00022840"/>
    </source>
</evidence>
<evidence type="ECO:0000256" key="9">
    <source>
        <dbReference type="ARBA" id="ARBA00023136"/>
    </source>
</evidence>
<evidence type="ECO:0000256" key="1">
    <source>
        <dbReference type="ARBA" id="ARBA00004202"/>
    </source>
</evidence>
<evidence type="ECO:0000313" key="13">
    <source>
        <dbReference type="Proteomes" id="UP000195305"/>
    </source>
</evidence>
<dbReference type="Pfam" id="PF00005">
    <property type="entry name" value="ABC_tran"/>
    <property type="match status" value="2"/>
</dbReference>
<dbReference type="InterPro" id="IPR003593">
    <property type="entry name" value="AAA+_ATPase"/>
</dbReference>
<evidence type="ECO:0000256" key="3">
    <source>
        <dbReference type="ARBA" id="ARBA00022448"/>
    </source>
</evidence>
<sequence>MKKPVIEFKDFSFRYKSQTEDTLKHINLTIYEGEKVLLLGPSGCGKSTLAHCINGLIPFSYDGECQGSCKIASLEVVQSSIFQLSSQVGTVLQDSDAQFVGLSVGEDIAYALENENMPREEMIPRVYQSAKMVDMHEFLNHVPYDLSGGQKQRVALAGIMHDDVKILLFDEPLAALDPMMGNDAIDLIDRIYREQKKTVVIIEHRLEDVLYRHVDRVILLQEGKIIADMTPDELLLSPLLKENGIREPLYITALKNAGCQLQPDHISHIQDIDLEPYRQQLIDDFHQSIPSKPQEPQDVIIEVKDLSFAYQSDHQILDNVSFEIRKGEKIAIVGKNGAGKSTIAKLLCGILRPTKGQILLKGQDYMQYSIKEIGGMIGYVMQNPNQMIVKDMIKDEVALGLTLHDYSKEDIEKNVEEALKMCNLYAMRNWPVSALSYGQKKRMTIASILAMKPDVMILDEPTAGQDYRVYTEIMTFLDYLNKEYGITILFITHDMHLAIEYTDRAIVFSEGTCIGDDSVFKILSDEDIIQRAHLKQTSLFTLAKRIGLPCDAFTQHFIEHERMNRHE</sequence>
<dbReference type="InterPro" id="IPR003439">
    <property type="entry name" value="ABC_transporter-like_ATP-bd"/>
</dbReference>
<keyword evidence="9" id="KW-0472">Membrane</keyword>
<feature type="domain" description="ABC transporter" evidence="11">
    <location>
        <begin position="301"/>
        <end position="535"/>
    </location>
</feature>
<evidence type="ECO:0000256" key="2">
    <source>
        <dbReference type="ARBA" id="ARBA00005417"/>
    </source>
</evidence>
<dbReference type="OrthoDB" id="501320at2"/>
<dbReference type="Proteomes" id="UP000195305">
    <property type="component" value="Unassembled WGS sequence"/>
</dbReference>
<evidence type="ECO:0000256" key="5">
    <source>
        <dbReference type="ARBA" id="ARBA00022737"/>
    </source>
</evidence>
<dbReference type="PROSITE" id="PS50893">
    <property type="entry name" value="ABC_TRANSPORTER_2"/>
    <property type="match status" value="2"/>
</dbReference>
<feature type="domain" description="ABC transporter" evidence="11">
    <location>
        <begin position="6"/>
        <end position="247"/>
    </location>
</feature>
<name>A0A1Y4SZC2_9FIRM</name>
<dbReference type="NCBIfam" id="NF010167">
    <property type="entry name" value="PRK13648.1"/>
    <property type="match status" value="2"/>
</dbReference>
<protein>
    <submittedName>
        <fullName evidence="12">Heme ABC transporter ATP-binding protein</fullName>
    </submittedName>
</protein>
<evidence type="ECO:0000256" key="6">
    <source>
        <dbReference type="ARBA" id="ARBA00022741"/>
    </source>
</evidence>
<evidence type="ECO:0000256" key="4">
    <source>
        <dbReference type="ARBA" id="ARBA00022475"/>
    </source>
</evidence>
<dbReference type="SUPFAM" id="SSF52540">
    <property type="entry name" value="P-loop containing nucleoside triphosphate hydrolases"/>
    <property type="match status" value="2"/>
</dbReference>
<dbReference type="GO" id="GO:0016887">
    <property type="term" value="F:ATP hydrolysis activity"/>
    <property type="evidence" value="ECO:0007669"/>
    <property type="project" value="InterPro"/>
</dbReference>
<evidence type="ECO:0000313" key="12">
    <source>
        <dbReference type="EMBL" id="OUQ34292.1"/>
    </source>
</evidence>
<dbReference type="InterPro" id="IPR022216">
    <property type="entry name" value="ABC_Co_transporter"/>
</dbReference>
<dbReference type="CDD" id="cd03225">
    <property type="entry name" value="ABC_cobalt_CbiO_domain1"/>
    <property type="match status" value="2"/>
</dbReference>
<keyword evidence="8" id="KW-1278">Translocase</keyword>
<dbReference type="InterPro" id="IPR017871">
    <property type="entry name" value="ABC_transporter-like_CS"/>
</dbReference>
<comment type="similarity">
    <text evidence="2">Belongs to the ABC transporter superfamily.</text>
</comment>
<keyword evidence="7 12" id="KW-0067">ATP-binding</keyword>
<dbReference type="Pfam" id="PF12558">
    <property type="entry name" value="DUF3744"/>
    <property type="match status" value="1"/>
</dbReference>
<gene>
    <name evidence="12" type="ORF">B5E75_07390</name>
</gene>
<dbReference type="SMART" id="SM00382">
    <property type="entry name" value="AAA"/>
    <property type="match status" value="2"/>
</dbReference>
<reference evidence="12 13" key="1">
    <citation type="journal article" date="2018" name="BMC Genomics">
        <title>Whole genome sequencing and function prediction of 133 gut anaerobes isolated from chicken caecum in pure cultures.</title>
        <authorList>
            <person name="Medvecky M."/>
            <person name="Cejkova D."/>
            <person name="Polansky O."/>
            <person name="Karasova D."/>
            <person name="Kubasova T."/>
            <person name="Cizek A."/>
            <person name="Rychlik I."/>
        </authorList>
    </citation>
    <scope>NUCLEOTIDE SEQUENCE [LARGE SCALE GENOMIC DNA]</scope>
    <source>
        <strain evidence="12 13">An13</strain>
    </source>
</reference>
<dbReference type="PROSITE" id="PS00211">
    <property type="entry name" value="ABC_TRANSPORTER_1"/>
    <property type="match status" value="2"/>
</dbReference>
<keyword evidence="5" id="KW-0677">Repeat</keyword>
<comment type="subcellular location">
    <subcellularLocation>
        <location evidence="1">Cell membrane</location>
        <topology evidence="1">Peripheral membrane protein</topology>
    </subcellularLocation>
</comment>
<dbReference type="GO" id="GO:0042626">
    <property type="term" value="F:ATPase-coupled transmembrane transporter activity"/>
    <property type="evidence" value="ECO:0007669"/>
    <property type="project" value="TreeGrafter"/>
</dbReference>
<evidence type="ECO:0000256" key="10">
    <source>
        <dbReference type="ARBA" id="ARBA00025157"/>
    </source>
</evidence>
<dbReference type="AlphaFoldDB" id="A0A1Y4SZC2"/>
<dbReference type="InterPro" id="IPR015856">
    <property type="entry name" value="ABC_transpr_CbiO/EcfA_su"/>
</dbReference>
<dbReference type="PANTHER" id="PTHR43553:SF26">
    <property type="entry name" value="ABC TRANSPORTER ATP-BINDING PROTEIN BC_2655-RELATED"/>
    <property type="match status" value="1"/>
</dbReference>
<dbReference type="FunFam" id="3.40.50.300:FF:001422">
    <property type="entry name" value="Cobalt ABC transporter ATP-binding protein"/>
    <property type="match status" value="1"/>
</dbReference>
<accession>A0A1Y4SZC2</accession>
<comment type="function">
    <text evidence="10">Probably part of an ABC transporter complex. Responsible for energy coupling to the transport system.</text>
</comment>
<organism evidence="12 13">
    <name type="scientific">Massilimicrobiota timonensis</name>
    <dbReference type="NCBI Taxonomy" id="1776392"/>
    <lineage>
        <taxon>Bacteria</taxon>
        <taxon>Bacillati</taxon>
        <taxon>Bacillota</taxon>
        <taxon>Erysipelotrichia</taxon>
        <taxon>Erysipelotrichales</taxon>
        <taxon>Erysipelotrichaceae</taxon>
        <taxon>Massilimicrobiota</taxon>
    </lineage>
</organism>
<dbReference type="RefSeq" id="WP_087358114.1">
    <property type="nucleotide sequence ID" value="NZ_NFLJ01000018.1"/>
</dbReference>
<dbReference type="EMBL" id="NFLJ01000018">
    <property type="protein sequence ID" value="OUQ34292.1"/>
    <property type="molecule type" value="Genomic_DNA"/>
</dbReference>
<evidence type="ECO:0000256" key="8">
    <source>
        <dbReference type="ARBA" id="ARBA00022967"/>
    </source>
</evidence>
<keyword evidence="4" id="KW-1003">Cell membrane</keyword>
<keyword evidence="6" id="KW-0547">Nucleotide-binding</keyword>
<comment type="caution">
    <text evidence="12">The sequence shown here is derived from an EMBL/GenBank/DDBJ whole genome shotgun (WGS) entry which is preliminary data.</text>
</comment>